<accession>A0A6J5NFX1</accession>
<evidence type="ECO:0000313" key="1">
    <source>
        <dbReference type="EMBL" id="CAB4154354.1"/>
    </source>
</evidence>
<protein>
    <submittedName>
        <fullName evidence="1">Uncharacterized protein</fullName>
    </submittedName>
</protein>
<organism evidence="1">
    <name type="scientific">uncultured Caudovirales phage</name>
    <dbReference type="NCBI Taxonomy" id="2100421"/>
    <lineage>
        <taxon>Viruses</taxon>
        <taxon>Duplodnaviria</taxon>
        <taxon>Heunggongvirae</taxon>
        <taxon>Uroviricota</taxon>
        <taxon>Caudoviricetes</taxon>
        <taxon>Peduoviridae</taxon>
        <taxon>Maltschvirus</taxon>
        <taxon>Maltschvirus maltsch</taxon>
    </lineage>
</organism>
<reference evidence="1" key="1">
    <citation type="submission" date="2020-04" db="EMBL/GenBank/DDBJ databases">
        <authorList>
            <person name="Chiriac C."/>
            <person name="Salcher M."/>
            <person name="Ghai R."/>
            <person name="Kavagutti S V."/>
        </authorList>
    </citation>
    <scope>NUCLEOTIDE SEQUENCE</scope>
</reference>
<gene>
    <name evidence="1" type="ORF">UFOVP629_85</name>
</gene>
<sequence length="61" mass="6994">MISQDIKESQEIESAVDVIEIVDKAMAKHSGHQMMPVSDMCDVLLDIRSRMSLIIKRYNDE</sequence>
<dbReference type="EMBL" id="LR796612">
    <property type="protein sequence ID" value="CAB4154354.1"/>
    <property type="molecule type" value="Genomic_DNA"/>
</dbReference>
<name>A0A6J5NFX1_9CAUD</name>
<proteinExistence type="predicted"/>